<proteinExistence type="predicted"/>
<evidence type="ECO:0000313" key="2">
    <source>
        <dbReference type="Proteomes" id="UP000675554"/>
    </source>
</evidence>
<organism evidence="1 2">
    <name type="scientific">Streptomyces daliensis</name>
    <dbReference type="NCBI Taxonomy" id="299421"/>
    <lineage>
        <taxon>Bacteria</taxon>
        <taxon>Bacillati</taxon>
        <taxon>Actinomycetota</taxon>
        <taxon>Actinomycetes</taxon>
        <taxon>Kitasatosporales</taxon>
        <taxon>Streptomycetaceae</taxon>
        <taxon>Streptomyces</taxon>
    </lineage>
</organism>
<evidence type="ECO:0000313" key="1">
    <source>
        <dbReference type="EMBL" id="MBR7676172.1"/>
    </source>
</evidence>
<dbReference type="Proteomes" id="UP000675554">
    <property type="component" value="Unassembled WGS sequence"/>
</dbReference>
<sequence length="183" mass="19726">MQPGGRTSTSDAVRDDAEQAASALAQHLRAGGALTPLPVPDLPLAEGEHTYADVTCMVARFYGTEVAYPARAGYFEDHPAFGRRWVSNRRLDARRRLEAEAAAEEQWRDHVSARVVLTSTGLRLLPSGEQKWLPFDHAFLTGVQGGSEIVLTYSVCAPLLLAGPAAPWLGVAVDHLEGSSHTP</sequence>
<gene>
    <name evidence="1" type="ORF">KDA82_24815</name>
</gene>
<dbReference type="AlphaFoldDB" id="A0A8T4IYC8"/>
<dbReference type="EMBL" id="JAGSMN010000609">
    <property type="protein sequence ID" value="MBR7676172.1"/>
    <property type="molecule type" value="Genomic_DNA"/>
</dbReference>
<protein>
    <submittedName>
        <fullName evidence="1">Uncharacterized protein</fullName>
    </submittedName>
</protein>
<reference evidence="1" key="1">
    <citation type="submission" date="2021-04" db="EMBL/GenBank/DDBJ databases">
        <title>Sequencing of actinobacteria type strains.</title>
        <authorList>
            <person name="Nguyen G.-S."/>
            <person name="Wentzel A."/>
        </authorList>
    </citation>
    <scope>NUCLEOTIDE SEQUENCE</scope>
    <source>
        <strain evidence="1">DSM 42095</strain>
    </source>
</reference>
<keyword evidence="2" id="KW-1185">Reference proteome</keyword>
<accession>A0A8T4IYC8</accession>
<comment type="caution">
    <text evidence="1">The sequence shown here is derived from an EMBL/GenBank/DDBJ whole genome shotgun (WGS) entry which is preliminary data.</text>
</comment>
<name>A0A8T4IYC8_9ACTN</name>